<dbReference type="InterPro" id="IPR001650">
    <property type="entry name" value="Helicase_C-like"/>
</dbReference>
<dbReference type="SUPFAM" id="SSF52540">
    <property type="entry name" value="P-loop containing nucleoside triphosphate hydrolases"/>
    <property type="match status" value="1"/>
</dbReference>
<evidence type="ECO:0000313" key="6">
    <source>
        <dbReference type="Proteomes" id="UP000243807"/>
    </source>
</evidence>
<keyword evidence="6" id="KW-1185">Reference proteome</keyword>
<dbReference type="Proteomes" id="UP000243807">
    <property type="component" value="Chromosome"/>
</dbReference>
<dbReference type="InterPro" id="IPR027417">
    <property type="entry name" value="P-loop_NTPase"/>
</dbReference>
<name>A0A1P8UFA3_9GAMM</name>
<keyword evidence="2" id="KW-0347">Helicase</keyword>
<dbReference type="SMART" id="SM00490">
    <property type="entry name" value="HELICc"/>
    <property type="match status" value="1"/>
</dbReference>
<feature type="domain" description="Helicase ATP-binding" evidence="3">
    <location>
        <begin position="283"/>
        <end position="430"/>
    </location>
</feature>
<evidence type="ECO:0000256" key="1">
    <source>
        <dbReference type="ARBA" id="ARBA00022801"/>
    </source>
</evidence>
<dbReference type="PROSITE" id="PS51192">
    <property type="entry name" value="HELICASE_ATP_BIND_1"/>
    <property type="match status" value="1"/>
</dbReference>
<keyword evidence="1" id="KW-0378">Hydrolase</keyword>
<dbReference type="OrthoDB" id="9804325at2"/>
<proteinExistence type="predicted"/>
<dbReference type="GO" id="GO:0016787">
    <property type="term" value="F:hydrolase activity"/>
    <property type="evidence" value="ECO:0007669"/>
    <property type="project" value="UniProtKB-KW"/>
</dbReference>
<keyword evidence="2" id="KW-0547">Nucleotide-binding</keyword>
<evidence type="ECO:0000259" key="3">
    <source>
        <dbReference type="PROSITE" id="PS51192"/>
    </source>
</evidence>
<dbReference type="InterPro" id="IPR047112">
    <property type="entry name" value="RecG/Mfd"/>
</dbReference>
<dbReference type="InterPro" id="IPR006935">
    <property type="entry name" value="Helicase/UvrB_N"/>
</dbReference>
<dbReference type="AlphaFoldDB" id="A0A1P8UFA3"/>
<dbReference type="GO" id="GO:0003677">
    <property type="term" value="F:DNA binding"/>
    <property type="evidence" value="ECO:0007669"/>
    <property type="project" value="InterPro"/>
</dbReference>
<dbReference type="SMART" id="SM00487">
    <property type="entry name" value="DEXDc"/>
    <property type="match status" value="1"/>
</dbReference>
<evidence type="ECO:0000313" key="5">
    <source>
        <dbReference type="EMBL" id="APZ42533.1"/>
    </source>
</evidence>
<dbReference type="PANTHER" id="PTHR47964:SF1">
    <property type="entry name" value="ATP-DEPENDENT DNA HELICASE HOMOLOG RECG, CHLOROPLASTIC"/>
    <property type="match status" value="1"/>
</dbReference>
<sequence>MATVAATPTQDAREAVGLLSLFGLTQRWQIPMLLPRRFEDLRNPVTQFTSVDGLDASAQLVVGRLARPPDRLSNPPRMDVVLCDVNGFTLKFTLYGDRASLDEFENTLVSRRSEVAVFGEPRWYGKTLILRSAALVDADWVGRVRPVYPGTRRCSPETTRRRVLSDLQTLAPITAAWMAQHLVPAVGSMDAVKHIAGIPPNVTLSRVIERAHLPLAPEQGVAAQRMLERIGALWQFICALDSHRTVQAVPRWRAPADWRRRAPALGFHLTDEQIRAVDETVEDLRADVAMRRMLIGDVGTGKTAVYALVAAACVDGGARVAVLLPNERLAEQVHANMARWWPDLSPLRLTGETDASVDIASQRWVVGTTAILHRKSGAFDVVIIDEQHKFSREQRDALCSAGTHQLEVTATCIPRSQALINFGMARVSRLRQAHVNKRLHTRLWNPGEQSGLFAAIQQTCRRGDQVIVIYPRKSLSEDSDAKEAAEAAFVHWDRIFPGRVVLAHGDQDTRSNAEAMDRMAKGAASVLIATTVVEVGIDLPGVRRVVVVQPDRLGLVQLHQLRGRAARTGGEGWFDLYLQHKVSPKTRERLSVLLTVSDGFEVAEQDMRLRGFGSLSAHSNRQSGADGMLLFGHSISVELAEEVAAKLSEMAPEKAN</sequence>
<dbReference type="GO" id="GO:0006281">
    <property type="term" value="P:DNA repair"/>
    <property type="evidence" value="ECO:0007669"/>
    <property type="project" value="InterPro"/>
</dbReference>
<dbReference type="Pfam" id="PF04851">
    <property type="entry name" value="ResIII"/>
    <property type="match status" value="1"/>
</dbReference>
<dbReference type="GO" id="GO:0005524">
    <property type="term" value="F:ATP binding"/>
    <property type="evidence" value="ECO:0007669"/>
    <property type="project" value="InterPro"/>
</dbReference>
<dbReference type="EMBL" id="CP019434">
    <property type="protein sequence ID" value="APZ42533.1"/>
    <property type="molecule type" value="Genomic_DNA"/>
</dbReference>
<reference evidence="5 6" key="1">
    <citation type="submission" date="2017-01" db="EMBL/GenBank/DDBJ databases">
        <title>Draft sequence of Acidihalobacter ferrooxidans strain DSM 14175 (strain V8).</title>
        <authorList>
            <person name="Khaleque H.N."/>
            <person name="Ramsay J.P."/>
            <person name="Murphy R.J.T."/>
            <person name="Kaksonen A.H."/>
            <person name="Boxall N.J."/>
            <person name="Watkin E.L.J."/>
        </authorList>
    </citation>
    <scope>NUCLEOTIDE SEQUENCE [LARGE SCALE GENOMIC DNA]</scope>
    <source>
        <strain evidence="5 6">V8</strain>
    </source>
</reference>
<evidence type="ECO:0000256" key="2">
    <source>
        <dbReference type="ARBA" id="ARBA00022806"/>
    </source>
</evidence>
<dbReference type="RefSeq" id="WP_076836187.1">
    <property type="nucleotide sequence ID" value="NZ_CP019434.1"/>
</dbReference>
<organism evidence="5 6">
    <name type="scientific">Acidihalobacter ferrooxydans</name>
    <dbReference type="NCBI Taxonomy" id="1765967"/>
    <lineage>
        <taxon>Bacteria</taxon>
        <taxon>Pseudomonadati</taxon>
        <taxon>Pseudomonadota</taxon>
        <taxon>Gammaproteobacteria</taxon>
        <taxon>Chromatiales</taxon>
        <taxon>Ectothiorhodospiraceae</taxon>
        <taxon>Acidihalobacter</taxon>
    </lineage>
</organism>
<dbReference type="PANTHER" id="PTHR47964">
    <property type="entry name" value="ATP-DEPENDENT DNA HELICASE HOMOLOG RECG, CHLOROPLASTIC"/>
    <property type="match status" value="1"/>
</dbReference>
<dbReference type="STRING" id="1765967.BW247_05025"/>
<dbReference type="KEGG" id="afy:BW247_05025"/>
<protein>
    <recommendedName>
        <fullName evidence="7">ATP-dependent DNA helicase RecG</fullName>
    </recommendedName>
</protein>
<keyword evidence="2" id="KW-0067">ATP-binding</keyword>
<dbReference type="InterPro" id="IPR014001">
    <property type="entry name" value="Helicase_ATP-bd"/>
</dbReference>
<dbReference type="Gene3D" id="3.40.50.300">
    <property type="entry name" value="P-loop containing nucleotide triphosphate hydrolases"/>
    <property type="match status" value="2"/>
</dbReference>
<evidence type="ECO:0008006" key="7">
    <source>
        <dbReference type="Google" id="ProtNLM"/>
    </source>
</evidence>
<gene>
    <name evidence="5" type="ORF">BW247_05025</name>
</gene>
<dbReference type="GO" id="GO:0003678">
    <property type="term" value="F:DNA helicase activity"/>
    <property type="evidence" value="ECO:0007669"/>
    <property type="project" value="TreeGrafter"/>
</dbReference>
<dbReference type="Pfam" id="PF00271">
    <property type="entry name" value="Helicase_C"/>
    <property type="match status" value="1"/>
</dbReference>
<feature type="domain" description="Helicase C-terminal" evidence="4">
    <location>
        <begin position="451"/>
        <end position="608"/>
    </location>
</feature>
<accession>A0A1P8UFA3</accession>
<dbReference type="PROSITE" id="PS51194">
    <property type="entry name" value="HELICASE_CTER"/>
    <property type="match status" value="1"/>
</dbReference>
<evidence type="ECO:0000259" key="4">
    <source>
        <dbReference type="PROSITE" id="PS51194"/>
    </source>
</evidence>